<dbReference type="InterPro" id="IPR020904">
    <property type="entry name" value="Sc_DH/Rdtase_CS"/>
</dbReference>
<evidence type="ECO:0000313" key="2">
    <source>
        <dbReference type="Proteomes" id="UP000694888"/>
    </source>
</evidence>
<keyword evidence="2" id="KW-1185">Reference proteome</keyword>
<dbReference type="PRINTS" id="PR00081">
    <property type="entry name" value="GDHRDH"/>
</dbReference>
<dbReference type="Proteomes" id="UP000694888">
    <property type="component" value="Unplaced"/>
</dbReference>
<sequence length="280" mass="29734">MASRRSQHNEQLKGKVCVVTGASSGLGESIAIMFAQRGASVTLCGRNEDRLQASLTLCVQASGGQAGRFLAVSGDVVDPSARKAIVEKTVEKFGRLDVLVANAGVADPQCGILTASEETFDKIMNTNVKAVFFQIQEAVPHLEASKGNIIVVSSVSSKIASTPNIAYPMSKAAVDHMIRCLAVDLGPKEIRVNAVNPSYVPTRIHRVPSETAGEAQEFLLNIEAMVAAKHPLGNRCISKDAVTEAVSFLASDAARFITGQCLLVDGGRHLMGFLHRPVPK</sequence>
<evidence type="ECO:0000256" key="1">
    <source>
        <dbReference type="ARBA" id="ARBA00023002"/>
    </source>
</evidence>
<dbReference type="InterPro" id="IPR002347">
    <property type="entry name" value="SDR_fam"/>
</dbReference>
<dbReference type="PRINTS" id="PR00080">
    <property type="entry name" value="SDRFAMILY"/>
</dbReference>
<organism evidence="2 3">
    <name type="scientific">Aplysia californica</name>
    <name type="common">California sea hare</name>
    <dbReference type="NCBI Taxonomy" id="6500"/>
    <lineage>
        <taxon>Eukaryota</taxon>
        <taxon>Metazoa</taxon>
        <taxon>Spiralia</taxon>
        <taxon>Lophotrochozoa</taxon>
        <taxon>Mollusca</taxon>
        <taxon>Gastropoda</taxon>
        <taxon>Heterobranchia</taxon>
        <taxon>Euthyneura</taxon>
        <taxon>Tectipleura</taxon>
        <taxon>Aplysiida</taxon>
        <taxon>Aplysioidea</taxon>
        <taxon>Aplysiidae</taxon>
        <taxon>Aplysia</taxon>
    </lineage>
</organism>
<dbReference type="GeneID" id="101845035"/>
<dbReference type="SUPFAM" id="SSF51735">
    <property type="entry name" value="NAD(P)-binding Rossmann-fold domains"/>
    <property type="match status" value="1"/>
</dbReference>
<accession>A0ABM0K4K2</accession>
<dbReference type="Pfam" id="PF13561">
    <property type="entry name" value="adh_short_C2"/>
    <property type="match status" value="1"/>
</dbReference>
<dbReference type="RefSeq" id="XP_005108611.1">
    <property type="nucleotide sequence ID" value="XM_005108554.3"/>
</dbReference>
<dbReference type="Gene3D" id="3.40.50.720">
    <property type="entry name" value="NAD(P)-binding Rossmann-like Domain"/>
    <property type="match status" value="1"/>
</dbReference>
<dbReference type="NCBIfam" id="NF005559">
    <property type="entry name" value="PRK07231.1"/>
    <property type="match status" value="1"/>
</dbReference>
<evidence type="ECO:0000313" key="3">
    <source>
        <dbReference type="RefSeq" id="XP_005108611.1"/>
    </source>
</evidence>
<gene>
    <name evidence="3" type="primary">LOC101845035</name>
</gene>
<keyword evidence="1" id="KW-0560">Oxidoreductase</keyword>
<dbReference type="PANTHER" id="PTHR43975:SF2">
    <property type="entry name" value="EG:BACR7A4.14 PROTEIN-RELATED"/>
    <property type="match status" value="1"/>
</dbReference>
<reference evidence="3" key="1">
    <citation type="submission" date="2025-08" db="UniProtKB">
        <authorList>
            <consortium name="RefSeq"/>
        </authorList>
    </citation>
    <scope>IDENTIFICATION</scope>
</reference>
<dbReference type="PROSITE" id="PS00061">
    <property type="entry name" value="ADH_SHORT"/>
    <property type="match status" value="1"/>
</dbReference>
<protein>
    <submittedName>
        <fullName evidence="3">Uncharacterized oxidoreductase MexAM1_META1p0182-like</fullName>
    </submittedName>
</protein>
<proteinExistence type="predicted"/>
<dbReference type="InterPro" id="IPR036291">
    <property type="entry name" value="NAD(P)-bd_dom_sf"/>
</dbReference>
<name>A0ABM0K4K2_APLCA</name>
<dbReference type="PANTHER" id="PTHR43975">
    <property type="entry name" value="ZGC:101858"/>
    <property type="match status" value="1"/>
</dbReference>